<dbReference type="Pfam" id="PF02810">
    <property type="entry name" value="SEC-C"/>
    <property type="match status" value="1"/>
</dbReference>
<comment type="similarity">
    <text evidence="7">Belongs to the radical SAM superfamily. Anaerobic sulfatase-maturating enzyme family.</text>
</comment>
<dbReference type="InterPro" id="IPR023885">
    <property type="entry name" value="4Fe4S-binding_SPASM_dom"/>
</dbReference>
<dbReference type="InterPro" id="IPR013785">
    <property type="entry name" value="Aldolase_TIM"/>
</dbReference>
<dbReference type="PANTHER" id="PTHR43273:SF3">
    <property type="entry name" value="ANAEROBIC SULFATASE-MATURATING ENZYME HOMOLOG ASLB-RELATED"/>
    <property type="match status" value="1"/>
</dbReference>
<evidence type="ECO:0000313" key="10">
    <source>
        <dbReference type="Proteomes" id="UP000032360"/>
    </source>
</evidence>
<dbReference type="PANTHER" id="PTHR43273">
    <property type="entry name" value="ANAEROBIC SULFATASE-MATURATING ENZYME HOMOLOG ASLB-RELATED"/>
    <property type="match status" value="1"/>
</dbReference>
<dbReference type="NCBIfam" id="TIGR04085">
    <property type="entry name" value="rSAM_more_4Fe4S"/>
    <property type="match status" value="1"/>
</dbReference>
<dbReference type="GO" id="GO:0051539">
    <property type="term" value="F:4 iron, 4 sulfur cluster binding"/>
    <property type="evidence" value="ECO:0007669"/>
    <property type="project" value="UniProtKB-KW"/>
</dbReference>
<dbReference type="InterPro" id="IPR047207">
    <property type="entry name" value="SPASM_anSME"/>
</dbReference>
<proteinExistence type="inferred from homology"/>
<dbReference type="Pfam" id="PF04055">
    <property type="entry name" value="Radical_SAM"/>
    <property type="match status" value="1"/>
</dbReference>
<dbReference type="SFLD" id="SFLDG01386">
    <property type="entry name" value="main_SPASM_domain-containing"/>
    <property type="match status" value="1"/>
</dbReference>
<dbReference type="InterPro" id="IPR007197">
    <property type="entry name" value="rSAM"/>
</dbReference>
<evidence type="ECO:0000256" key="7">
    <source>
        <dbReference type="ARBA" id="ARBA00023601"/>
    </source>
</evidence>
<dbReference type="OrthoDB" id="9782387at2"/>
<dbReference type="SFLD" id="SFLDF00285">
    <property type="entry name" value="anaerobic_Ser-type_sulfatase-m"/>
    <property type="match status" value="1"/>
</dbReference>
<protein>
    <submittedName>
        <fullName evidence="9">Anaerobic sulfatase-maturating enzyme</fullName>
        <ecNumber evidence="9">1.1.99.-</ecNumber>
    </submittedName>
</protein>
<keyword evidence="6" id="KW-0411">Iron-sulfur</keyword>
<dbReference type="Gene3D" id="3.20.20.70">
    <property type="entry name" value="Aldolase class I"/>
    <property type="match status" value="1"/>
</dbReference>
<dbReference type="AlphaFoldDB" id="A0A0D8HG52"/>
<dbReference type="SUPFAM" id="SSF102114">
    <property type="entry name" value="Radical SAM enzymes"/>
    <property type="match status" value="1"/>
</dbReference>
<dbReference type="RefSeq" id="WP_052605847.1">
    <property type="nucleotide sequence ID" value="NZ_JXYS01000070.1"/>
</dbReference>
<dbReference type="GO" id="GO:0016491">
    <property type="term" value="F:oxidoreductase activity"/>
    <property type="evidence" value="ECO:0007669"/>
    <property type="project" value="UniProtKB-KW"/>
</dbReference>
<dbReference type="CDD" id="cd21120">
    <property type="entry name" value="SPASM_anSME"/>
    <property type="match status" value="1"/>
</dbReference>
<dbReference type="PROSITE" id="PS51918">
    <property type="entry name" value="RADICAL_SAM"/>
    <property type="match status" value="1"/>
</dbReference>
<sequence>MALSSPFLVMAKPVGPVCNLSCDYCYYLDKRSLFPKREPFRMSDEVLSHYIESTIAASSGPVVPFAFHGGEPTLAGKGFFERVIELQKRHLPKGWSAWNNLQTNGTRLDDALCKLLKKNKFSVGISIDGPEHLHDINRKDRLDRPTHKKVLQGLNQLRTNGIEPDVLCTLNSTNVNHPQEVYHFFLDLKVSWLQFLPVVARDETGTLLPLSVEPRKMGDFLNEVFDEWVRYDLKRIGIQNFLECLLVVDDKPANLCVMAPKCGNVLAMEHDGSIYSCDHFVNNDHYLGNIQRDSLELLLTSDRQVEFGATKSTGLPDQCKSCPVRKLCNGGCPKDRFATSKDGQSGLNYLCEGYLSSYSHILPYISEMVVLKRRSQPIHQIMDQIAQREKEFRTAIKHAQRNDQCPCGSRKKLKSCCINKRIN</sequence>
<dbReference type="EC" id="1.1.99.-" evidence="9"/>
<dbReference type="SUPFAM" id="SSF103642">
    <property type="entry name" value="Sec-C motif"/>
    <property type="match status" value="1"/>
</dbReference>
<dbReference type="InterPro" id="IPR034491">
    <property type="entry name" value="Anaerob_Ser_sulfatase-maturase"/>
</dbReference>
<accession>A0A0D8HG52</accession>
<evidence type="ECO:0000256" key="6">
    <source>
        <dbReference type="ARBA" id="ARBA00023014"/>
    </source>
</evidence>
<evidence type="ECO:0000256" key="5">
    <source>
        <dbReference type="ARBA" id="ARBA00023004"/>
    </source>
</evidence>
<dbReference type="Proteomes" id="UP000032360">
    <property type="component" value="Unassembled WGS sequence"/>
</dbReference>
<dbReference type="Pfam" id="PF13186">
    <property type="entry name" value="SPASM"/>
    <property type="match status" value="1"/>
</dbReference>
<dbReference type="SFLD" id="SFLDG01072">
    <property type="entry name" value="dehydrogenase_like"/>
    <property type="match status" value="1"/>
</dbReference>
<organism evidence="9 10">
    <name type="scientific">Acidithrix ferrooxidans</name>
    <dbReference type="NCBI Taxonomy" id="1280514"/>
    <lineage>
        <taxon>Bacteria</taxon>
        <taxon>Bacillati</taxon>
        <taxon>Actinomycetota</taxon>
        <taxon>Acidimicrobiia</taxon>
        <taxon>Acidimicrobiales</taxon>
        <taxon>Acidimicrobiaceae</taxon>
        <taxon>Acidithrix</taxon>
    </lineage>
</organism>
<comment type="cofactor">
    <cofactor evidence="1">
        <name>[4Fe-4S] cluster</name>
        <dbReference type="ChEBI" id="CHEBI:49883"/>
    </cofactor>
</comment>
<dbReference type="InterPro" id="IPR004027">
    <property type="entry name" value="SEC_C_motif"/>
</dbReference>
<keyword evidence="2" id="KW-0004">4Fe-4S</keyword>
<dbReference type="NCBIfam" id="TIGR03942">
    <property type="entry name" value="sulfatase_rSAM"/>
    <property type="match status" value="1"/>
</dbReference>
<dbReference type="SFLD" id="SFLDS00029">
    <property type="entry name" value="Radical_SAM"/>
    <property type="match status" value="1"/>
</dbReference>
<dbReference type="STRING" id="1280514.AXFE_22230"/>
<evidence type="ECO:0000256" key="2">
    <source>
        <dbReference type="ARBA" id="ARBA00022485"/>
    </source>
</evidence>
<name>A0A0D8HG52_9ACTN</name>
<dbReference type="SFLD" id="SFLDG01384">
    <property type="entry name" value="thioether_bond_formation_requi"/>
    <property type="match status" value="1"/>
</dbReference>
<dbReference type="CDD" id="cd01335">
    <property type="entry name" value="Radical_SAM"/>
    <property type="match status" value="1"/>
</dbReference>
<evidence type="ECO:0000256" key="4">
    <source>
        <dbReference type="ARBA" id="ARBA00022723"/>
    </source>
</evidence>
<reference evidence="9 10" key="1">
    <citation type="submission" date="2015-01" db="EMBL/GenBank/DDBJ databases">
        <title>Draft genome of the acidophilic iron oxidizer Acidithrix ferrooxidans strain Py-F3.</title>
        <authorList>
            <person name="Poehlein A."/>
            <person name="Eisen S."/>
            <person name="Schloemann M."/>
            <person name="Johnson B.D."/>
            <person name="Daniel R."/>
            <person name="Muehling M."/>
        </authorList>
    </citation>
    <scope>NUCLEOTIDE SEQUENCE [LARGE SCALE GENOMIC DNA]</scope>
    <source>
        <strain evidence="9 10">Py-F3</strain>
    </source>
</reference>
<keyword evidence="10" id="KW-1185">Reference proteome</keyword>
<evidence type="ECO:0000256" key="1">
    <source>
        <dbReference type="ARBA" id="ARBA00001966"/>
    </source>
</evidence>
<keyword evidence="3" id="KW-0949">S-adenosyl-L-methionine</keyword>
<dbReference type="InterPro" id="IPR023867">
    <property type="entry name" value="Sulphatase_maturase_rSAM"/>
</dbReference>
<keyword evidence="9" id="KW-0560">Oxidoreductase</keyword>
<dbReference type="Gene3D" id="3.10.450.50">
    <property type="match status" value="1"/>
</dbReference>
<dbReference type="EMBL" id="JXYS01000070">
    <property type="protein sequence ID" value="KJF16940.1"/>
    <property type="molecule type" value="Genomic_DNA"/>
</dbReference>
<dbReference type="SFLD" id="SFLDG01067">
    <property type="entry name" value="SPASM/twitch_domain_containing"/>
    <property type="match status" value="1"/>
</dbReference>
<keyword evidence="4" id="KW-0479">Metal-binding</keyword>
<feature type="domain" description="Radical SAM core" evidence="8">
    <location>
        <begin position="1"/>
        <end position="230"/>
    </location>
</feature>
<evidence type="ECO:0000256" key="3">
    <source>
        <dbReference type="ARBA" id="ARBA00022691"/>
    </source>
</evidence>
<evidence type="ECO:0000259" key="8">
    <source>
        <dbReference type="PROSITE" id="PS51918"/>
    </source>
</evidence>
<evidence type="ECO:0000313" key="9">
    <source>
        <dbReference type="EMBL" id="KJF16940.1"/>
    </source>
</evidence>
<keyword evidence="5" id="KW-0408">Iron</keyword>
<dbReference type="GO" id="GO:0046872">
    <property type="term" value="F:metal ion binding"/>
    <property type="evidence" value="ECO:0007669"/>
    <property type="project" value="UniProtKB-KW"/>
</dbReference>
<comment type="caution">
    <text evidence="9">The sequence shown here is derived from an EMBL/GenBank/DDBJ whole genome shotgun (WGS) entry which is preliminary data.</text>
</comment>
<dbReference type="InterPro" id="IPR058240">
    <property type="entry name" value="rSAM_sf"/>
</dbReference>
<gene>
    <name evidence="9" type="primary">chuR</name>
    <name evidence="9" type="ORF">AXFE_22230</name>
</gene>